<feature type="transmembrane region" description="Helical" evidence="1">
    <location>
        <begin position="45"/>
        <end position="63"/>
    </location>
</feature>
<feature type="transmembrane region" description="Helical" evidence="1">
    <location>
        <begin position="7"/>
        <end position="25"/>
    </location>
</feature>
<name>Q67ME1_SYMTH</name>
<evidence type="ECO:0000313" key="2">
    <source>
        <dbReference type="EMBL" id="BAD41152.1"/>
    </source>
</evidence>
<gene>
    <name evidence="2" type="ordered locus">STH2167</name>
</gene>
<dbReference type="EMBL" id="AP006840">
    <property type="protein sequence ID" value="BAD41152.1"/>
    <property type="molecule type" value="Genomic_DNA"/>
</dbReference>
<evidence type="ECO:0000313" key="3">
    <source>
        <dbReference type="Proteomes" id="UP000000417"/>
    </source>
</evidence>
<dbReference type="AlphaFoldDB" id="Q67ME1"/>
<organism evidence="2 3">
    <name type="scientific">Symbiobacterium thermophilum (strain DSM 24528 / JCM 14929 / IAM 14863 / T)</name>
    <dbReference type="NCBI Taxonomy" id="292459"/>
    <lineage>
        <taxon>Bacteria</taxon>
        <taxon>Bacillati</taxon>
        <taxon>Bacillota</taxon>
        <taxon>Clostridia</taxon>
        <taxon>Eubacteriales</taxon>
        <taxon>Symbiobacteriaceae</taxon>
        <taxon>Symbiobacterium</taxon>
    </lineage>
</organism>
<dbReference type="KEGG" id="sth:STH2167"/>
<accession>Q67ME1</accession>
<dbReference type="Proteomes" id="UP000000417">
    <property type="component" value="Chromosome"/>
</dbReference>
<proteinExistence type="predicted"/>
<keyword evidence="3" id="KW-1185">Reference proteome</keyword>
<reference evidence="2 3" key="1">
    <citation type="journal article" date="2004" name="Nucleic Acids Res.">
        <title>Genome sequence of Symbiobacterium thermophilum, an uncultivable bacterium that depends on microbial commensalism.</title>
        <authorList>
            <person name="Ueda K."/>
            <person name="Yamashita A."/>
            <person name="Ishikawa J."/>
            <person name="Shimada M."/>
            <person name="Watsuji T."/>
            <person name="Morimura K."/>
            <person name="Ikeda H."/>
            <person name="Hattori M."/>
            <person name="Beppu T."/>
        </authorList>
    </citation>
    <scope>NUCLEOTIDE SEQUENCE [LARGE SCALE GENOMIC DNA]</scope>
    <source>
        <strain evidence="3">T / IAM 14863</strain>
    </source>
</reference>
<sequence length="88" mass="9331">MHGGVRGFLITLGIWVFLTLTHMTIEWIGGRSPLAMFAREPRARYIAITVAVVLALGTAIGVASDRVRRRAAQAAGAAGGKEESAWPG</sequence>
<keyword evidence="1" id="KW-0812">Transmembrane</keyword>
<protein>
    <submittedName>
        <fullName evidence="2">Uncharacterized protein</fullName>
    </submittedName>
</protein>
<keyword evidence="1" id="KW-1133">Transmembrane helix</keyword>
<dbReference type="RefSeq" id="WP_011196292.1">
    <property type="nucleotide sequence ID" value="NC_006177.1"/>
</dbReference>
<evidence type="ECO:0000256" key="1">
    <source>
        <dbReference type="SAM" id="Phobius"/>
    </source>
</evidence>
<dbReference type="HOGENOM" id="CLU_2467875_0_0_9"/>
<keyword evidence="1" id="KW-0472">Membrane</keyword>
<dbReference type="STRING" id="292459.STH2167"/>